<dbReference type="EMBL" id="CAJVQB010027821">
    <property type="protein sequence ID" value="CAG8811236.1"/>
    <property type="molecule type" value="Genomic_DNA"/>
</dbReference>
<evidence type="ECO:0000313" key="1">
    <source>
        <dbReference type="EMBL" id="CAG8811236.1"/>
    </source>
</evidence>
<keyword evidence="2" id="KW-1185">Reference proteome</keyword>
<reference evidence="1 2" key="1">
    <citation type="submission" date="2021-06" db="EMBL/GenBank/DDBJ databases">
        <authorList>
            <person name="Kallberg Y."/>
            <person name="Tangrot J."/>
            <person name="Rosling A."/>
        </authorList>
    </citation>
    <scope>NUCLEOTIDE SEQUENCE [LARGE SCALE GENOMIC DNA]</scope>
    <source>
        <strain evidence="1 2">120-4 pot B 10/14</strain>
    </source>
</reference>
<gene>
    <name evidence="1" type="ORF">GMARGA_LOCUS25293</name>
</gene>
<proteinExistence type="predicted"/>
<accession>A0ABN7W112</accession>
<comment type="caution">
    <text evidence="1">The sequence shown here is derived from an EMBL/GenBank/DDBJ whole genome shotgun (WGS) entry which is preliminary data.</text>
</comment>
<feature type="non-terminal residue" evidence="1">
    <location>
        <position position="81"/>
    </location>
</feature>
<protein>
    <submittedName>
        <fullName evidence="1">857_t:CDS:1</fullName>
    </submittedName>
</protein>
<dbReference type="Proteomes" id="UP000789901">
    <property type="component" value="Unassembled WGS sequence"/>
</dbReference>
<sequence length="81" mass="9416">MQYKDTKKNKIMYEITQTEINMSTDGTNFDKKSVLEQKIVESLLEDQEMITDNKTILSKGDRNVISQEYLKPKPTDKLATK</sequence>
<evidence type="ECO:0000313" key="2">
    <source>
        <dbReference type="Proteomes" id="UP000789901"/>
    </source>
</evidence>
<name>A0ABN7W112_GIGMA</name>
<organism evidence="1 2">
    <name type="scientific">Gigaspora margarita</name>
    <dbReference type="NCBI Taxonomy" id="4874"/>
    <lineage>
        <taxon>Eukaryota</taxon>
        <taxon>Fungi</taxon>
        <taxon>Fungi incertae sedis</taxon>
        <taxon>Mucoromycota</taxon>
        <taxon>Glomeromycotina</taxon>
        <taxon>Glomeromycetes</taxon>
        <taxon>Diversisporales</taxon>
        <taxon>Gigasporaceae</taxon>
        <taxon>Gigaspora</taxon>
    </lineage>
</organism>